<gene>
    <name evidence="1" type="ORF">S03H2_52957</name>
</gene>
<dbReference type="AlphaFoldDB" id="X1JKA3"/>
<feature type="non-terminal residue" evidence="1">
    <location>
        <position position="1"/>
    </location>
</feature>
<accession>X1JKA3</accession>
<sequence>RKVCSQPGDAHEDGALGTIVGALGPTSPSQRAELIIELAKKGMNGDVEYFYWVEWDDMLGIPVGIADCRIEPIEELGRDGLKEVKMKVIDSMWFNTRQGAFGFVLGENEMGKRKLYAGVARGFDQKADEQEILSWGNKVNIGMMEGLIAKTKAKK</sequence>
<protein>
    <submittedName>
        <fullName evidence="1">Uncharacterized protein</fullName>
    </submittedName>
</protein>
<name>X1JKA3_9ZZZZ</name>
<reference evidence="1" key="1">
    <citation type="journal article" date="2014" name="Front. Microbiol.">
        <title>High frequency of phylogenetically diverse reductive dehalogenase-homologous genes in deep subseafloor sedimentary metagenomes.</title>
        <authorList>
            <person name="Kawai M."/>
            <person name="Futagami T."/>
            <person name="Toyoda A."/>
            <person name="Takaki Y."/>
            <person name="Nishi S."/>
            <person name="Hori S."/>
            <person name="Arai W."/>
            <person name="Tsubouchi T."/>
            <person name="Morono Y."/>
            <person name="Uchiyama I."/>
            <person name="Ito T."/>
            <person name="Fujiyama A."/>
            <person name="Inagaki F."/>
            <person name="Takami H."/>
        </authorList>
    </citation>
    <scope>NUCLEOTIDE SEQUENCE</scope>
    <source>
        <strain evidence="1">Expedition CK06-06</strain>
    </source>
</reference>
<organism evidence="1">
    <name type="scientific">marine sediment metagenome</name>
    <dbReference type="NCBI Taxonomy" id="412755"/>
    <lineage>
        <taxon>unclassified sequences</taxon>
        <taxon>metagenomes</taxon>
        <taxon>ecological metagenomes</taxon>
    </lineage>
</organism>
<dbReference type="EMBL" id="BARU01033680">
    <property type="protein sequence ID" value="GAH70178.1"/>
    <property type="molecule type" value="Genomic_DNA"/>
</dbReference>
<proteinExistence type="predicted"/>
<comment type="caution">
    <text evidence="1">The sequence shown here is derived from an EMBL/GenBank/DDBJ whole genome shotgun (WGS) entry which is preliminary data.</text>
</comment>
<evidence type="ECO:0000313" key="1">
    <source>
        <dbReference type="EMBL" id="GAH70178.1"/>
    </source>
</evidence>